<name>A0A1I5ZGW3_9BACT</name>
<dbReference type="AlphaFoldDB" id="A0A1I5ZGW3"/>
<dbReference type="EMBL" id="FOXQ01000028">
    <property type="protein sequence ID" value="SFQ55706.1"/>
    <property type="molecule type" value="Genomic_DNA"/>
</dbReference>
<sequence>MDTYLFIEIIESVSGITFIRDDVFEDVKVRIYEGLNGRMVIIDVSDEDITTRTCMSHLTKLGIEYLIKALFPKEDLEAVIAPSNISKN</sequence>
<organism evidence="1 2">
    <name type="scientific">Parafilimonas terrae</name>
    <dbReference type="NCBI Taxonomy" id="1465490"/>
    <lineage>
        <taxon>Bacteria</taxon>
        <taxon>Pseudomonadati</taxon>
        <taxon>Bacteroidota</taxon>
        <taxon>Chitinophagia</taxon>
        <taxon>Chitinophagales</taxon>
        <taxon>Chitinophagaceae</taxon>
        <taxon>Parafilimonas</taxon>
    </lineage>
</organism>
<evidence type="ECO:0000313" key="2">
    <source>
        <dbReference type="Proteomes" id="UP000199031"/>
    </source>
</evidence>
<protein>
    <submittedName>
        <fullName evidence="1">Uncharacterized protein</fullName>
    </submittedName>
</protein>
<dbReference type="Proteomes" id="UP000199031">
    <property type="component" value="Unassembled WGS sequence"/>
</dbReference>
<dbReference type="RefSeq" id="WP_090663326.1">
    <property type="nucleotide sequence ID" value="NZ_FOXQ01000028.1"/>
</dbReference>
<proteinExistence type="predicted"/>
<evidence type="ECO:0000313" key="1">
    <source>
        <dbReference type="EMBL" id="SFQ55706.1"/>
    </source>
</evidence>
<accession>A0A1I5ZGW3</accession>
<gene>
    <name evidence="1" type="ORF">SAMN05444277_1284</name>
</gene>
<reference evidence="1 2" key="1">
    <citation type="submission" date="2016-10" db="EMBL/GenBank/DDBJ databases">
        <authorList>
            <person name="de Groot N.N."/>
        </authorList>
    </citation>
    <scope>NUCLEOTIDE SEQUENCE [LARGE SCALE GENOMIC DNA]</scope>
    <source>
        <strain evidence="1 2">DSM 28286</strain>
    </source>
</reference>
<keyword evidence="2" id="KW-1185">Reference proteome</keyword>